<dbReference type="Gene3D" id="2.120.10.30">
    <property type="entry name" value="TolB, C-terminal domain"/>
    <property type="match status" value="1"/>
</dbReference>
<evidence type="ECO:0000259" key="2">
    <source>
        <dbReference type="Pfam" id="PF07995"/>
    </source>
</evidence>
<dbReference type="GO" id="GO:0016491">
    <property type="term" value="F:oxidoreductase activity"/>
    <property type="evidence" value="ECO:0007669"/>
    <property type="project" value="UniProtKB-KW"/>
</dbReference>
<dbReference type="RefSeq" id="WP_377336017.1">
    <property type="nucleotide sequence ID" value="NZ_JBHSGB010000017.1"/>
</dbReference>
<keyword evidence="3" id="KW-0560">Oxidoreductase</keyword>
<reference evidence="4" key="1">
    <citation type="journal article" date="2019" name="Int. J. Syst. Evol. Microbiol.">
        <title>The Global Catalogue of Microorganisms (GCM) 10K type strain sequencing project: providing services to taxonomists for standard genome sequencing and annotation.</title>
        <authorList>
            <consortium name="The Broad Institute Genomics Platform"/>
            <consortium name="The Broad Institute Genome Sequencing Center for Infectious Disease"/>
            <person name="Wu L."/>
            <person name="Ma J."/>
        </authorList>
    </citation>
    <scope>NUCLEOTIDE SEQUENCE [LARGE SCALE GENOMIC DNA]</scope>
    <source>
        <strain evidence="4">DT28</strain>
    </source>
</reference>
<feature type="chain" id="PRO_5046399183" evidence="1">
    <location>
        <begin position="22"/>
        <end position="370"/>
    </location>
</feature>
<dbReference type="EC" id="1.1.5.-" evidence="3"/>
<dbReference type="InterPro" id="IPR012938">
    <property type="entry name" value="Glc/Sorbosone_DH"/>
</dbReference>
<organism evidence="3 4">
    <name type="scientific">Rheinheimera marina</name>
    <dbReference type="NCBI Taxonomy" id="1774958"/>
    <lineage>
        <taxon>Bacteria</taxon>
        <taxon>Pseudomonadati</taxon>
        <taxon>Pseudomonadota</taxon>
        <taxon>Gammaproteobacteria</taxon>
        <taxon>Chromatiales</taxon>
        <taxon>Chromatiaceae</taxon>
        <taxon>Rheinheimera</taxon>
    </lineage>
</organism>
<dbReference type="InterPro" id="IPR011042">
    <property type="entry name" value="6-blade_b-propeller_TolB-like"/>
</dbReference>
<protein>
    <submittedName>
        <fullName evidence="3">PQQ-dependent sugar dehydrogenase</fullName>
        <ecNumber evidence="3">1.1.5.-</ecNumber>
    </submittedName>
</protein>
<proteinExistence type="predicted"/>
<sequence>MKSTFTTLAVGLMLLSGTTQAAPLVTEKAKLDLTEFSQGYNHPWSLAFLPDGRMLVTERAGTLRIVSSTGEKSEPVTGVPAVKAVGQGGLLGVILDPDFAKNQQIYLSFSEPADNDTSRTAVAKAKLNGNALSDVKVIFRQAEAINSQYHYGGRLVFSPKGELFITTGDRGSRRDDAQKLDGHFGKVIRVNSDGSVPKDNPYTGDASAKPEIWSYGHRNLQGVAIHPETGATWTHEHGPQGGDEINVAQPGKNYGWPLITYGEEYGGGVIGQKSKAGLEQPLHYWVPSIAPSGMTFYTQPAIAGWQNNLLVGSLKFGQLVRLELTGEKVSHEERIRIGARIRDVQVAPDGAVYLLTDEDNGKILKLSPAN</sequence>
<evidence type="ECO:0000313" key="3">
    <source>
        <dbReference type="EMBL" id="MFC4656704.1"/>
    </source>
</evidence>
<keyword evidence="4" id="KW-1185">Reference proteome</keyword>
<feature type="signal peptide" evidence="1">
    <location>
        <begin position="1"/>
        <end position="21"/>
    </location>
</feature>
<dbReference type="Proteomes" id="UP001595962">
    <property type="component" value="Unassembled WGS sequence"/>
</dbReference>
<dbReference type="Pfam" id="PF07995">
    <property type="entry name" value="GSDH"/>
    <property type="match status" value="1"/>
</dbReference>
<evidence type="ECO:0000313" key="4">
    <source>
        <dbReference type="Proteomes" id="UP001595962"/>
    </source>
</evidence>
<name>A0ABV9JR61_9GAMM</name>
<dbReference type="InterPro" id="IPR011041">
    <property type="entry name" value="Quinoprot_gluc/sorb_DH_b-prop"/>
</dbReference>
<accession>A0ABV9JR61</accession>
<dbReference type="EMBL" id="JBHSGB010000017">
    <property type="protein sequence ID" value="MFC4656704.1"/>
    <property type="molecule type" value="Genomic_DNA"/>
</dbReference>
<keyword evidence="1" id="KW-0732">Signal</keyword>
<evidence type="ECO:0000256" key="1">
    <source>
        <dbReference type="SAM" id="SignalP"/>
    </source>
</evidence>
<comment type="caution">
    <text evidence="3">The sequence shown here is derived from an EMBL/GenBank/DDBJ whole genome shotgun (WGS) entry which is preliminary data.</text>
</comment>
<dbReference type="SUPFAM" id="SSF50952">
    <property type="entry name" value="Soluble quinoprotein glucose dehydrogenase"/>
    <property type="match status" value="1"/>
</dbReference>
<gene>
    <name evidence="3" type="ORF">ACFO3I_16920</name>
</gene>
<feature type="domain" description="Glucose/Sorbosone dehydrogenase" evidence="2">
    <location>
        <begin position="41"/>
        <end position="365"/>
    </location>
</feature>
<dbReference type="PANTHER" id="PTHR19328:SF75">
    <property type="entry name" value="ALDOSE SUGAR DEHYDROGENASE YLII"/>
    <property type="match status" value="1"/>
</dbReference>
<dbReference type="PANTHER" id="PTHR19328">
    <property type="entry name" value="HEDGEHOG-INTERACTING PROTEIN"/>
    <property type="match status" value="1"/>
</dbReference>